<evidence type="ECO:0000256" key="8">
    <source>
        <dbReference type="ARBA" id="ARBA00022777"/>
    </source>
</evidence>
<evidence type="ECO:0000256" key="1">
    <source>
        <dbReference type="ARBA" id="ARBA00004651"/>
    </source>
</evidence>
<evidence type="ECO:0000256" key="6">
    <source>
        <dbReference type="ARBA" id="ARBA00022683"/>
    </source>
</evidence>
<evidence type="ECO:0000256" key="10">
    <source>
        <dbReference type="ARBA" id="ARBA00023136"/>
    </source>
</evidence>
<keyword evidence="2" id="KW-0813">Transport</keyword>
<feature type="transmembrane region" description="Helical" evidence="12">
    <location>
        <begin position="603"/>
        <end position="618"/>
    </location>
</feature>
<keyword evidence="3" id="KW-1003">Cell membrane</keyword>
<dbReference type="OrthoDB" id="9769191at2"/>
<dbReference type="InterPro" id="IPR001127">
    <property type="entry name" value="PTS_EIIA_1_perm"/>
</dbReference>
<feature type="transmembrane region" description="Helical" evidence="12">
    <location>
        <begin position="340"/>
        <end position="360"/>
    </location>
</feature>
<evidence type="ECO:0000259" key="15">
    <source>
        <dbReference type="PROSITE" id="PS51103"/>
    </source>
</evidence>
<dbReference type="InterPro" id="IPR018113">
    <property type="entry name" value="PTrfase_EIIB_Cys"/>
</dbReference>
<dbReference type="Pfam" id="PF00358">
    <property type="entry name" value="PTS_EIIA_1"/>
    <property type="match status" value="1"/>
</dbReference>
<evidence type="ECO:0000313" key="17">
    <source>
        <dbReference type="Proteomes" id="UP000067243"/>
    </source>
</evidence>
<dbReference type="InterPro" id="IPR003352">
    <property type="entry name" value="PTS_EIIC"/>
</dbReference>
<dbReference type="RefSeq" id="WP_075048443.1">
    <property type="nucleotide sequence ID" value="NZ_CP012328.1"/>
</dbReference>
<dbReference type="Pfam" id="PF00367">
    <property type="entry name" value="PTS_EIIB"/>
    <property type="match status" value="1"/>
</dbReference>
<keyword evidence="9 12" id="KW-1133">Transmembrane helix</keyword>
<organism evidence="16 17">
    <name type="scientific">Spiroplasma turonicum</name>
    <dbReference type="NCBI Taxonomy" id="216946"/>
    <lineage>
        <taxon>Bacteria</taxon>
        <taxon>Bacillati</taxon>
        <taxon>Mycoplasmatota</taxon>
        <taxon>Mollicutes</taxon>
        <taxon>Entomoplasmatales</taxon>
        <taxon>Spiroplasmataceae</taxon>
        <taxon>Spiroplasma</taxon>
    </lineage>
</organism>
<evidence type="ECO:0000256" key="4">
    <source>
        <dbReference type="ARBA" id="ARBA00022597"/>
    </source>
</evidence>
<dbReference type="STRING" id="216946.STURO_v1c06120"/>
<evidence type="ECO:0000256" key="5">
    <source>
        <dbReference type="ARBA" id="ARBA00022679"/>
    </source>
</evidence>
<comment type="subcellular location">
    <subcellularLocation>
        <location evidence="1">Cell membrane</location>
        <topology evidence="1">Multi-pass membrane protein</topology>
    </subcellularLocation>
</comment>
<feature type="transmembrane region" description="Helical" evidence="12">
    <location>
        <begin position="268"/>
        <end position="293"/>
    </location>
</feature>
<feature type="domain" description="PTS EIIA type-1" evidence="13">
    <location>
        <begin position="21"/>
        <end position="125"/>
    </location>
</feature>
<dbReference type="PROSITE" id="PS01035">
    <property type="entry name" value="PTS_EIIB_TYPE_1_CYS"/>
    <property type="match status" value="1"/>
</dbReference>
<proteinExistence type="predicted"/>
<feature type="active site" description="Phosphocysteine intermediate; for EIIB activity" evidence="11">
    <location>
        <position position="194"/>
    </location>
</feature>
<dbReference type="InterPro" id="IPR001996">
    <property type="entry name" value="PTS_IIB_1"/>
</dbReference>
<dbReference type="GO" id="GO:0016301">
    <property type="term" value="F:kinase activity"/>
    <property type="evidence" value="ECO:0007669"/>
    <property type="project" value="UniProtKB-KW"/>
</dbReference>
<gene>
    <name evidence="16" type="ORF">STURON_00613</name>
</gene>
<dbReference type="AlphaFoldDB" id="A0A0K1P6M3"/>
<feature type="transmembrane region" description="Helical" evidence="12">
    <location>
        <begin position="480"/>
        <end position="499"/>
    </location>
</feature>
<evidence type="ECO:0000313" key="16">
    <source>
        <dbReference type="EMBL" id="AKU79859.1"/>
    </source>
</evidence>
<keyword evidence="8" id="KW-0418">Kinase</keyword>
<dbReference type="Gene3D" id="3.30.1360.60">
    <property type="entry name" value="Glucose permease domain IIB"/>
    <property type="match status" value="1"/>
</dbReference>
<dbReference type="InterPro" id="IPR050558">
    <property type="entry name" value="PTS_Sugar-Specific_Components"/>
</dbReference>
<dbReference type="PANTHER" id="PTHR30175:SF1">
    <property type="entry name" value="PTS SYSTEM ARBUTIN-, CELLOBIOSE-, AND SALICIN-SPECIFIC EIIBC COMPONENT-RELATED"/>
    <property type="match status" value="1"/>
</dbReference>
<feature type="domain" description="PTS EIIB type-1" evidence="14">
    <location>
        <begin position="172"/>
        <end position="254"/>
    </location>
</feature>
<accession>A0A0K1P6M3</accession>
<dbReference type="Pfam" id="PF02378">
    <property type="entry name" value="PTS_EIIC"/>
    <property type="match status" value="1"/>
</dbReference>
<dbReference type="GO" id="GO:0005886">
    <property type="term" value="C:plasma membrane"/>
    <property type="evidence" value="ECO:0007669"/>
    <property type="project" value="UniProtKB-SubCell"/>
</dbReference>
<dbReference type="SUPFAM" id="SSF55604">
    <property type="entry name" value="Glucose permease domain IIB"/>
    <property type="match status" value="1"/>
</dbReference>
<keyword evidence="6" id="KW-0598">Phosphotransferase system</keyword>
<keyword evidence="17" id="KW-1185">Reference proteome</keyword>
<feature type="transmembrane region" description="Helical" evidence="12">
    <location>
        <begin position="438"/>
        <end position="460"/>
    </location>
</feature>
<dbReference type="GO" id="GO:0009401">
    <property type="term" value="P:phosphoenolpyruvate-dependent sugar phosphotransferase system"/>
    <property type="evidence" value="ECO:0007669"/>
    <property type="project" value="UniProtKB-KW"/>
</dbReference>
<dbReference type="KEGG" id="stur:STURON_00613"/>
<dbReference type="EMBL" id="CP012328">
    <property type="protein sequence ID" value="AKU79859.1"/>
    <property type="molecule type" value="Genomic_DNA"/>
</dbReference>
<evidence type="ECO:0000256" key="3">
    <source>
        <dbReference type="ARBA" id="ARBA00022475"/>
    </source>
</evidence>
<feature type="domain" description="PTS EIIC type-1" evidence="15">
    <location>
        <begin position="270"/>
        <end position="654"/>
    </location>
</feature>
<feature type="transmembrane region" description="Helical" evidence="12">
    <location>
        <begin position="520"/>
        <end position="542"/>
    </location>
</feature>
<keyword evidence="5" id="KW-0808">Transferase</keyword>
<evidence type="ECO:0000256" key="7">
    <source>
        <dbReference type="ARBA" id="ARBA00022692"/>
    </source>
</evidence>
<dbReference type="Gene3D" id="2.70.70.10">
    <property type="entry name" value="Glucose Permease (Domain IIA)"/>
    <property type="match status" value="1"/>
</dbReference>
<name>A0A0K1P6M3_9MOLU</name>
<dbReference type="InterPro" id="IPR011055">
    <property type="entry name" value="Dup_hybrid_motif"/>
</dbReference>
<dbReference type="PROSITE" id="PS51098">
    <property type="entry name" value="PTS_EIIB_TYPE_1"/>
    <property type="match status" value="1"/>
</dbReference>
<feature type="transmembrane region" description="Helical" evidence="12">
    <location>
        <begin position="313"/>
        <end position="333"/>
    </location>
</feature>
<dbReference type="Proteomes" id="UP000067243">
    <property type="component" value="Chromosome"/>
</dbReference>
<keyword evidence="7 12" id="KW-0812">Transmembrane</keyword>
<dbReference type="GO" id="GO:0008982">
    <property type="term" value="F:protein-N(PI)-phosphohistidine-sugar phosphotransferase activity"/>
    <property type="evidence" value="ECO:0007669"/>
    <property type="project" value="InterPro"/>
</dbReference>
<reference evidence="16 17" key="1">
    <citation type="journal article" date="2015" name="Genome Announc.">
        <title>Complete Genome Sequence of Spiroplasma turonicum Strain Tab4cT, a Parasite of a Horse Fly, Haematopota sp. (Diptera: Tabanidae).</title>
        <authorList>
            <person name="Davis R.E."/>
            <person name="Shao J."/>
            <person name="Zhao Y."/>
            <person name="Gasparich G.E."/>
            <person name="Gaynor B.J."/>
            <person name="Donofrio N."/>
        </authorList>
    </citation>
    <scope>NUCLEOTIDE SEQUENCE [LARGE SCALE GENOMIC DNA]</scope>
    <source>
        <strain evidence="16 17">Tab4c</strain>
    </source>
</reference>
<dbReference type="PANTHER" id="PTHR30175">
    <property type="entry name" value="PHOSPHOTRANSFERASE SYSTEM TRANSPORT PROTEIN"/>
    <property type="match status" value="1"/>
</dbReference>
<evidence type="ECO:0000256" key="12">
    <source>
        <dbReference type="SAM" id="Phobius"/>
    </source>
</evidence>
<protein>
    <submittedName>
        <fullName evidence="16">Beta-glucoside PTS system IIABC component</fullName>
    </submittedName>
</protein>
<evidence type="ECO:0000256" key="11">
    <source>
        <dbReference type="PROSITE-ProRule" id="PRU00421"/>
    </source>
</evidence>
<dbReference type="InterPro" id="IPR036878">
    <property type="entry name" value="Glu_permease_IIB"/>
</dbReference>
<evidence type="ECO:0000259" key="14">
    <source>
        <dbReference type="PROSITE" id="PS51098"/>
    </source>
</evidence>
<evidence type="ECO:0000256" key="9">
    <source>
        <dbReference type="ARBA" id="ARBA00022989"/>
    </source>
</evidence>
<dbReference type="GO" id="GO:0090563">
    <property type="term" value="F:protein-phosphocysteine-sugar phosphotransferase activity"/>
    <property type="evidence" value="ECO:0007669"/>
    <property type="project" value="TreeGrafter"/>
</dbReference>
<dbReference type="PATRIC" id="fig|216946.3.peg.623"/>
<dbReference type="PROSITE" id="PS51093">
    <property type="entry name" value="PTS_EIIA_TYPE_1"/>
    <property type="match status" value="1"/>
</dbReference>
<evidence type="ECO:0000259" key="13">
    <source>
        <dbReference type="PROSITE" id="PS51093"/>
    </source>
</evidence>
<evidence type="ECO:0000256" key="2">
    <source>
        <dbReference type="ARBA" id="ARBA00022448"/>
    </source>
</evidence>
<feature type="transmembrane region" description="Helical" evidence="12">
    <location>
        <begin position="580"/>
        <end position="597"/>
    </location>
</feature>
<dbReference type="InterPro" id="IPR013013">
    <property type="entry name" value="PTS_EIIC_1"/>
</dbReference>
<keyword evidence="10 12" id="KW-0472">Membrane</keyword>
<keyword evidence="4" id="KW-0762">Sugar transport</keyword>
<sequence>MKIKIYAPLDCTIKNIRKCKDGAFSSLSLGNGFLIIPKEDEFYSMFENATVKSVFETNHAYLFNVNGIEFLLHCGLNTVNLSSNVFTSYIDNNNNQSLNDRIFKVDIKQLKKENFSVETPFVYEGSYEMEGFEEKDYKRGELITIVNVPFTNRLIKDEKIEEDLEGYESKFLKLAKEINELVGTKENYDKVYNCVTRVRFKILDKKKVKYEELKKLLNIKGVNWAGNELQVIVGGESGLVKKEIKKLNNGDYSNIDFKKNNKDKKFSISSALSGILVPCLPLLTASGLLFALYSILTQSKAIPSDPQENMFGFLMYISSITGLSLVGIFLCYNTTKYFGGNVYIAILIGLILTSRLYSFVGTQVSSEMVDGAKSIKDIAFGTFINDIDRGINGWYLFRIGDYPVTIRAYEGSIIPFVAAGFILTKVDILTKKIVPKSLDFIFGTFLTMILTLIPMFFILGPLLSLVEYGISTAIIWMEKWPFGIGITIYGLLYQAIVLTGTHNIINMAVNISFLKGTPSLIFAVAGVAMYAQAGGCIGVILLTKNKVFKRNAGLTLAPLFLGGISEPLLYGVTIPKIKPFIASSLAAGITSFLIYYLDLKIDIPAGGGLFAIFGFIGIKKQLLILLMWTLSIGFAILFTILIYKEKLDEFKYSMKYNRLLKKILIKSNLKENEVSNVFNNLKEASNEIKNNKLLFKNYEKYLISLNCIDAKLEKIKFKEEKNKNKLYKSAIRAKKNKNLTVEDKNKIILKFKNYNLNNEKNVLELKKQNIILTSVDLKNKFDNFINKIFDKQKSILTSINESISFNKEKILNGFSNSLNSINLCYDLKTKLNDKFNFKKDWKM</sequence>
<dbReference type="PROSITE" id="PS51103">
    <property type="entry name" value="PTS_EIIC_TYPE_1"/>
    <property type="match status" value="1"/>
</dbReference>
<feature type="transmembrane region" description="Helical" evidence="12">
    <location>
        <begin position="625"/>
        <end position="643"/>
    </location>
</feature>
<dbReference type="SUPFAM" id="SSF51261">
    <property type="entry name" value="Duplicated hybrid motif"/>
    <property type="match status" value="1"/>
</dbReference>